<name>A0AAD7NJF9_9AGAR</name>
<reference evidence="2" key="1">
    <citation type="submission" date="2023-03" db="EMBL/GenBank/DDBJ databases">
        <title>Massive genome expansion in bonnet fungi (Mycena s.s.) driven by repeated elements and novel gene families across ecological guilds.</title>
        <authorList>
            <consortium name="Lawrence Berkeley National Laboratory"/>
            <person name="Harder C.B."/>
            <person name="Miyauchi S."/>
            <person name="Viragh M."/>
            <person name="Kuo A."/>
            <person name="Thoen E."/>
            <person name="Andreopoulos B."/>
            <person name="Lu D."/>
            <person name="Skrede I."/>
            <person name="Drula E."/>
            <person name="Henrissat B."/>
            <person name="Morin E."/>
            <person name="Kohler A."/>
            <person name="Barry K."/>
            <person name="LaButti K."/>
            <person name="Morin E."/>
            <person name="Salamov A."/>
            <person name="Lipzen A."/>
            <person name="Mereny Z."/>
            <person name="Hegedus B."/>
            <person name="Baldrian P."/>
            <person name="Stursova M."/>
            <person name="Weitz H."/>
            <person name="Taylor A."/>
            <person name="Grigoriev I.V."/>
            <person name="Nagy L.G."/>
            <person name="Martin F."/>
            <person name="Kauserud H."/>
        </authorList>
    </citation>
    <scope>NUCLEOTIDE SEQUENCE</scope>
    <source>
        <strain evidence="2">CBHHK182m</strain>
    </source>
</reference>
<keyword evidence="1" id="KW-0812">Transmembrane</keyword>
<sequence>MNVPSGQVVPFLNSSLEGVKAGRDVKFKTSMLPIMPRWAAFGWTDLPSAPNLSGNGNARHQYHTMASVRPSSRPSSVDVSKPRPCLFELTSRPQVVGVVFGAVQTILRWVLSSRTPEEQARPATNNSSWTWHEVIRVTSYFADFTCMGWILLLIWFYNSEKYVSQAKARLYLDVGKLVLIVFGFVLALQLHAPPSPTLTAFVSSCSAVGFRSYACAPLGFLLFPPIAEMVDLVYTVRRRRGRAVRTPGRSR</sequence>
<comment type="caution">
    <text evidence="2">The sequence shown here is derived from an EMBL/GenBank/DDBJ whole genome shotgun (WGS) entry which is preliminary data.</text>
</comment>
<feature type="transmembrane region" description="Helical" evidence="1">
    <location>
        <begin position="140"/>
        <end position="158"/>
    </location>
</feature>
<protein>
    <submittedName>
        <fullName evidence="2">Uncharacterized protein</fullName>
    </submittedName>
</protein>
<organism evidence="2 3">
    <name type="scientific">Mycena metata</name>
    <dbReference type="NCBI Taxonomy" id="1033252"/>
    <lineage>
        <taxon>Eukaryota</taxon>
        <taxon>Fungi</taxon>
        <taxon>Dikarya</taxon>
        <taxon>Basidiomycota</taxon>
        <taxon>Agaricomycotina</taxon>
        <taxon>Agaricomycetes</taxon>
        <taxon>Agaricomycetidae</taxon>
        <taxon>Agaricales</taxon>
        <taxon>Marasmiineae</taxon>
        <taxon>Mycenaceae</taxon>
        <taxon>Mycena</taxon>
    </lineage>
</organism>
<accession>A0AAD7NJF9</accession>
<keyword evidence="1" id="KW-0472">Membrane</keyword>
<keyword evidence="3" id="KW-1185">Reference proteome</keyword>
<dbReference type="Proteomes" id="UP001215598">
    <property type="component" value="Unassembled WGS sequence"/>
</dbReference>
<keyword evidence="1" id="KW-1133">Transmembrane helix</keyword>
<proteinExistence type="predicted"/>
<evidence type="ECO:0000256" key="1">
    <source>
        <dbReference type="SAM" id="Phobius"/>
    </source>
</evidence>
<dbReference type="EMBL" id="JARKIB010000028">
    <property type="protein sequence ID" value="KAJ7764409.1"/>
    <property type="molecule type" value="Genomic_DNA"/>
</dbReference>
<evidence type="ECO:0000313" key="3">
    <source>
        <dbReference type="Proteomes" id="UP001215598"/>
    </source>
</evidence>
<evidence type="ECO:0000313" key="2">
    <source>
        <dbReference type="EMBL" id="KAJ7764409.1"/>
    </source>
</evidence>
<feature type="transmembrane region" description="Helical" evidence="1">
    <location>
        <begin position="210"/>
        <end position="234"/>
    </location>
</feature>
<feature type="transmembrane region" description="Helical" evidence="1">
    <location>
        <begin position="170"/>
        <end position="190"/>
    </location>
</feature>
<gene>
    <name evidence="2" type="ORF">B0H16DRAFT_1454946</name>
</gene>
<dbReference type="AlphaFoldDB" id="A0AAD7NJF9"/>